<evidence type="ECO:0000256" key="1">
    <source>
        <dbReference type="ARBA" id="ARBA00004442"/>
    </source>
</evidence>
<dbReference type="OrthoDB" id="916581at2"/>
<keyword evidence="3" id="KW-0813">Transport</keyword>
<dbReference type="GO" id="GO:1990281">
    <property type="term" value="C:efflux pump complex"/>
    <property type="evidence" value="ECO:0007669"/>
    <property type="project" value="TreeGrafter"/>
</dbReference>
<dbReference type="AlphaFoldDB" id="A0A437L464"/>
<evidence type="ECO:0000256" key="2">
    <source>
        <dbReference type="ARBA" id="ARBA00007613"/>
    </source>
</evidence>
<keyword evidence="4" id="KW-1134">Transmembrane beta strand</keyword>
<name>A0A437L464_9FLAO</name>
<reference evidence="8 9" key="1">
    <citation type="submission" date="2019-01" db="EMBL/GenBank/DDBJ databases">
        <authorList>
            <person name="Chen W.-M."/>
        </authorList>
    </citation>
    <scope>NUCLEOTIDE SEQUENCE [LARGE SCALE GENOMIC DNA]</scope>
    <source>
        <strain evidence="8 9">BBQ-12</strain>
    </source>
</reference>
<dbReference type="GO" id="GO:0015288">
    <property type="term" value="F:porin activity"/>
    <property type="evidence" value="ECO:0007669"/>
    <property type="project" value="TreeGrafter"/>
</dbReference>
<evidence type="ECO:0000256" key="4">
    <source>
        <dbReference type="ARBA" id="ARBA00022452"/>
    </source>
</evidence>
<dbReference type="PANTHER" id="PTHR30026:SF20">
    <property type="entry name" value="OUTER MEMBRANE PROTEIN TOLC"/>
    <property type="match status" value="1"/>
</dbReference>
<dbReference type="PANTHER" id="PTHR30026">
    <property type="entry name" value="OUTER MEMBRANE PROTEIN TOLC"/>
    <property type="match status" value="1"/>
</dbReference>
<organism evidence="8 9">
    <name type="scientific">Flavobacterium sufflavum</name>
    <dbReference type="NCBI Taxonomy" id="1921138"/>
    <lineage>
        <taxon>Bacteria</taxon>
        <taxon>Pseudomonadati</taxon>
        <taxon>Bacteroidota</taxon>
        <taxon>Flavobacteriia</taxon>
        <taxon>Flavobacteriales</taxon>
        <taxon>Flavobacteriaceae</taxon>
        <taxon>Flavobacterium</taxon>
    </lineage>
</organism>
<keyword evidence="9" id="KW-1185">Reference proteome</keyword>
<keyword evidence="5" id="KW-0812">Transmembrane</keyword>
<sequence>MLPKKSICLTISFFEKMIFVFILLSFTTLKAQQNNSISLKEALKIAKENNISILKSQLEVQLSEENIKENKELRLPDVEIGGVYSRITNLTEFKDGFLKGREVVHSIPEIYDIKTNFKVPIYAGNKINNAIEMAKQQSKMAQIQKEKVANDVQLEVIATYLEIYRLMELQGILEENIKEEHNRLKEVQSLQKHRTVTKNEVLRAELQLSDRELSALNNAKNIQISLHNFKTLLQLPEEQEITIDITASIDENGIDPYDFYMHHALQNEEMRIASQEVAIRKTELNLVKGNYFPRINFFGNYALKYPNYMFFPPDPYLYSLGQVGIEASFDLSGLYKNKTKVNMANTKLQWQKMQTKSVQDQVKDELYKNHTQYQEVVEKFKVVDKALELADENYRIVKLKYLNQLVLITEMVDADNALLQAKYTKIATRIDAAMKHYQLLHTAGLLNEEFKL</sequence>
<evidence type="ECO:0000256" key="6">
    <source>
        <dbReference type="ARBA" id="ARBA00023136"/>
    </source>
</evidence>
<comment type="subcellular location">
    <subcellularLocation>
        <location evidence="1">Cell outer membrane</location>
    </subcellularLocation>
</comment>
<dbReference type="Gene3D" id="1.20.1600.10">
    <property type="entry name" value="Outer membrane efflux proteins (OEP)"/>
    <property type="match status" value="1"/>
</dbReference>
<comment type="similarity">
    <text evidence="2">Belongs to the outer membrane factor (OMF) (TC 1.B.17) family.</text>
</comment>
<evidence type="ECO:0000256" key="7">
    <source>
        <dbReference type="ARBA" id="ARBA00023237"/>
    </source>
</evidence>
<gene>
    <name evidence="8" type="ORF">EOD40_02660</name>
</gene>
<protein>
    <submittedName>
        <fullName evidence="8">TolC family protein</fullName>
    </submittedName>
</protein>
<keyword evidence="7" id="KW-0998">Cell outer membrane</keyword>
<evidence type="ECO:0000313" key="8">
    <source>
        <dbReference type="EMBL" id="RVT80102.1"/>
    </source>
</evidence>
<evidence type="ECO:0000313" key="9">
    <source>
        <dbReference type="Proteomes" id="UP000285211"/>
    </source>
</evidence>
<evidence type="ECO:0000256" key="3">
    <source>
        <dbReference type="ARBA" id="ARBA00022448"/>
    </source>
</evidence>
<evidence type="ECO:0000256" key="5">
    <source>
        <dbReference type="ARBA" id="ARBA00022692"/>
    </source>
</evidence>
<dbReference type="Proteomes" id="UP000285211">
    <property type="component" value="Unassembled WGS sequence"/>
</dbReference>
<dbReference type="SUPFAM" id="SSF56954">
    <property type="entry name" value="Outer membrane efflux proteins (OEP)"/>
    <property type="match status" value="1"/>
</dbReference>
<dbReference type="GO" id="GO:0015562">
    <property type="term" value="F:efflux transmembrane transporter activity"/>
    <property type="evidence" value="ECO:0007669"/>
    <property type="project" value="InterPro"/>
</dbReference>
<dbReference type="EMBL" id="SACJ01000001">
    <property type="protein sequence ID" value="RVT80102.1"/>
    <property type="molecule type" value="Genomic_DNA"/>
</dbReference>
<dbReference type="InterPro" id="IPR051906">
    <property type="entry name" value="TolC-like"/>
</dbReference>
<dbReference type="Pfam" id="PF02321">
    <property type="entry name" value="OEP"/>
    <property type="match status" value="1"/>
</dbReference>
<proteinExistence type="inferred from homology"/>
<dbReference type="InterPro" id="IPR003423">
    <property type="entry name" value="OMP_efflux"/>
</dbReference>
<comment type="caution">
    <text evidence="8">The sequence shown here is derived from an EMBL/GenBank/DDBJ whole genome shotgun (WGS) entry which is preliminary data.</text>
</comment>
<dbReference type="GO" id="GO:0009279">
    <property type="term" value="C:cell outer membrane"/>
    <property type="evidence" value="ECO:0007669"/>
    <property type="project" value="UniProtKB-SubCell"/>
</dbReference>
<accession>A0A437L464</accession>
<keyword evidence="6" id="KW-0472">Membrane</keyword>